<name>A0A1I8JRL4_9PLAT</name>
<feature type="region of interest" description="Disordered" evidence="1">
    <location>
        <begin position="173"/>
        <end position="216"/>
    </location>
</feature>
<dbReference type="WBParaSite" id="snap_masked-unitig_36595-processed-gene-0.0-mRNA-1">
    <property type="protein sequence ID" value="snap_masked-unitig_36595-processed-gene-0.0-mRNA-1"/>
    <property type="gene ID" value="snap_masked-unitig_36595-processed-gene-0.0"/>
</dbReference>
<feature type="compositionally biased region" description="Low complexity" evidence="1">
    <location>
        <begin position="185"/>
        <end position="196"/>
    </location>
</feature>
<sequence>VVEARDLKRSDVGLIRSGKSDPYAIVTVGSQSTQPKRLPTRLIPCGTPHSRPQSMLRQAVAASSAAAFLYVGVDCCRSLPTVKCGQEPSALRSAAPWAGANTVLRFLLQEANMQLHKGLGSQYDNRPCSWPFRAIVEGQYEAPAEIPVKTIPAAEAAEPASGLKLKMNPRAANTISTNSDSDGCPAAKNAPAAAPARRTRRAQPPPHHLSRAECSLPSATATARQCPCSESDLSRQLALRGFDEAVRQTDWRQEPSDWALASIALADLEQNAATVWYDLKTAAGYGWRREQQEQQRQQSDPSYAERLGRIELTLRYSPARRAWCWPATVQLLPQTAGPTVDTNLCNSLRKILHRSSGIFCLC</sequence>
<evidence type="ECO:0000313" key="2">
    <source>
        <dbReference type="Proteomes" id="UP000095280"/>
    </source>
</evidence>
<dbReference type="Proteomes" id="UP000095280">
    <property type="component" value="Unplaced"/>
</dbReference>
<reference evidence="3" key="1">
    <citation type="submission" date="2016-11" db="UniProtKB">
        <authorList>
            <consortium name="WormBaseParasite"/>
        </authorList>
    </citation>
    <scope>IDENTIFICATION</scope>
</reference>
<accession>A0A1I8JRL4</accession>
<evidence type="ECO:0000313" key="3">
    <source>
        <dbReference type="WBParaSite" id="snap_masked-unitig_36595-processed-gene-0.0-mRNA-1"/>
    </source>
</evidence>
<protein>
    <submittedName>
        <fullName evidence="3">C2 domain-containing protein</fullName>
    </submittedName>
</protein>
<organism evidence="2 3">
    <name type="scientific">Macrostomum lignano</name>
    <dbReference type="NCBI Taxonomy" id="282301"/>
    <lineage>
        <taxon>Eukaryota</taxon>
        <taxon>Metazoa</taxon>
        <taxon>Spiralia</taxon>
        <taxon>Lophotrochozoa</taxon>
        <taxon>Platyhelminthes</taxon>
        <taxon>Rhabditophora</taxon>
        <taxon>Macrostomorpha</taxon>
        <taxon>Macrostomida</taxon>
        <taxon>Macrostomidae</taxon>
        <taxon>Macrostomum</taxon>
    </lineage>
</organism>
<keyword evidence="2" id="KW-1185">Reference proteome</keyword>
<dbReference type="AlphaFoldDB" id="A0A1I8JRL4"/>
<proteinExistence type="predicted"/>
<evidence type="ECO:0000256" key="1">
    <source>
        <dbReference type="SAM" id="MobiDB-lite"/>
    </source>
</evidence>